<feature type="transmembrane region" description="Helical" evidence="2">
    <location>
        <begin position="65"/>
        <end position="90"/>
    </location>
</feature>
<reference evidence="3 4" key="1">
    <citation type="journal article" date="2012" name="Genome Biol.">
        <title>Genome and low-iron response of an oceanic diatom adapted to chronic iron limitation.</title>
        <authorList>
            <person name="Lommer M."/>
            <person name="Specht M."/>
            <person name="Roy A.S."/>
            <person name="Kraemer L."/>
            <person name="Andreson R."/>
            <person name="Gutowska M.A."/>
            <person name="Wolf J."/>
            <person name="Bergner S.V."/>
            <person name="Schilhabel M.B."/>
            <person name="Klostermeier U.C."/>
            <person name="Beiko R.G."/>
            <person name="Rosenstiel P."/>
            <person name="Hippler M."/>
            <person name="Laroche J."/>
        </authorList>
    </citation>
    <scope>NUCLEOTIDE SEQUENCE [LARGE SCALE GENOMIC DNA]</scope>
    <source>
        <strain evidence="3 4">CCMP1005</strain>
    </source>
</reference>
<comment type="caution">
    <text evidence="3">The sequence shown here is derived from an EMBL/GenBank/DDBJ whole genome shotgun (WGS) entry which is preliminary data.</text>
</comment>
<feature type="transmembrane region" description="Helical" evidence="2">
    <location>
        <begin position="110"/>
        <end position="137"/>
    </location>
</feature>
<gene>
    <name evidence="3" type="ORF">THAOC_13874</name>
</gene>
<accession>K0T4K2</accession>
<dbReference type="Proteomes" id="UP000266841">
    <property type="component" value="Unassembled WGS sequence"/>
</dbReference>
<feature type="non-terminal residue" evidence="3">
    <location>
        <position position="1"/>
    </location>
</feature>
<protein>
    <submittedName>
        <fullName evidence="3">Uncharacterized protein</fullName>
    </submittedName>
</protein>
<keyword evidence="2" id="KW-0472">Membrane</keyword>
<feature type="transmembrane region" description="Helical" evidence="2">
    <location>
        <begin position="158"/>
        <end position="178"/>
    </location>
</feature>
<dbReference type="EMBL" id="AGNL01016055">
    <property type="protein sequence ID" value="EJK65282.1"/>
    <property type="molecule type" value="Genomic_DNA"/>
</dbReference>
<keyword evidence="2" id="KW-0812">Transmembrane</keyword>
<dbReference type="eggNOG" id="ENOG502RDF7">
    <property type="taxonomic scope" value="Eukaryota"/>
</dbReference>
<keyword evidence="2" id="KW-1133">Transmembrane helix</keyword>
<proteinExistence type="predicted"/>
<feature type="transmembrane region" description="Helical" evidence="2">
    <location>
        <begin position="190"/>
        <end position="209"/>
    </location>
</feature>
<feature type="region of interest" description="Disordered" evidence="1">
    <location>
        <begin position="217"/>
        <end position="236"/>
    </location>
</feature>
<evidence type="ECO:0000256" key="2">
    <source>
        <dbReference type="SAM" id="Phobius"/>
    </source>
</evidence>
<organism evidence="3 4">
    <name type="scientific">Thalassiosira oceanica</name>
    <name type="common">Marine diatom</name>
    <dbReference type="NCBI Taxonomy" id="159749"/>
    <lineage>
        <taxon>Eukaryota</taxon>
        <taxon>Sar</taxon>
        <taxon>Stramenopiles</taxon>
        <taxon>Ochrophyta</taxon>
        <taxon>Bacillariophyta</taxon>
        <taxon>Coscinodiscophyceae</taxon>
        <taxon>Thalassiosirophycidae</taxon>
        <taxon>Thalassiosirales</taxon>
        <taxon>Thalassiosiraceae</taxon>
        <taxon>Thalassiosira</taxon>
    </lineage>
</organism>
<evidence type="ECO:0000313" key="3">
    <source>
        <dbReference type="EMBL" id="EJK65282.1"/>
    </source>
</evidence>
<keyword evidence="4" id="KW-1185">Reference proteome</keyword>
<evidence type="ECO:0000313" key="4">
    <source>
        <dbReference type="Proteomes" id="UP000266841"/>
    </source>
</evidence>
<sequence>GVRCRVGGKDTKIIQHPNGQLILEKNVVGNNEGGRPQDESKGAKNKVVIRNVNDKSYALTLLRAAYGLIAVFMGGFLFIVGLDILLFLFIDLGTKLGLSSVEGEGLDVGAFILTLLSVPVFVYSLAMGMTLVTKFVIDTFNGHPFLMSFGFGRVATEWLAFVMYLGIPACIFIVTLFIGSPDFWEISIMGWFWMRAWILVILLGVLHLFRSVCLPSHHGGRGRDRHELDPPPVAKFSERGRYQNDALSA</sequence>
<evidence type="ECO:0000256" key="1">
    <source>
        <dbReference type="SAM" id="MobiDB-lite"/>
    </source>
</evidence>
<dbReference type="AlphaFoldDB" id="K0T4K2"/>
<name>K0T4K2_THAOC</name>